<evidence type="ECO:0000256" key="21">
    <source>
        <dbReference type="ARBA" id="ARBA00048679"/>
    </source>
</evidence>
<dbReference type="PROSITE" id="PS50011">
    <property type="entry name" value="PROTEIN_KINASE_DOM"/>
    <property type="match status" value="1"/>
</dbReference>
<keyword evidence="12" id="KW-0808">Transferase</keyword>
<dbReference type="GO" id="GO:0034045">
    <property type="term" value="C:phagophore assembly site membrane"/>
    <property type="evidence" value="ECO:0007669"/>
    <property type="project" value="UniProtKB-SubCell"/>
</dbReference>
<comment type="catalytic activity">
    <reaction evidence="21">
        <text>L-seryl-[protein] + ATP = O-phospho-L-seryl-[protein] + ADP + H(+)</text>
        <dbReference type="Rhea" id="RHEA:17989"/>
        <dbReference type="Rhea" id="RHEA-COMP:9863"/>
        <dbReference type="Rhea" id="RHEA-COMP:11604"/>
        <dbReference type="ChEBI" id="CHEBI:15378"/>
        <dbReference type="ChEBI" id="CHEBI:29999"/>
        <dbReference type="ChEBI" id="CHEBI:30616"/>
        <dbReference type="ChEBI" id="CHEBI:83421"/>
        <dbReference type="ChEBI" id="CHEBI:456216"/>
        <dbReference type="EC" id="2.7.11.1"/>
    </reaction>
</comment>
<evidence type="ECO:0000256" key="4">
    <source>
        <dbReference type="ARBA" id="ARBA00009666"/>
    </source>
</evidence>
<dbReference type="InterPro" id="IPR045269">
    <property type="entry name" value="Atg1-like"/>
</dbReference>
<feature type="domain" description="Protein kinase" evidence="25">
    <location>
        <begin position="1"/>
        <end position="257"/>
    </location>
</feature>
<evidence type="ECO:0000256" key="10">
    <source>
        <dbReference type="ARBA" id="ARBA00022448"/>
    </source>
</evidence>
<feature type="region of interest" description="Disordered" evidence="23">
    <location>
        <begin position="363"/>
        <end position="416"/>
    </location>
</feature>
<evidence type="ECO:0000259" key="25">
    <source>
        <dbReference type="PROSITE" id="PS50011"/>
    </source>
</evidence>
<proteinExistence type="inferred from homology"/>
<evidence type="ECO:0000256" key="14">
    <source>
        <dbReference type="ARBA" id="ARBA00022753"/>
    </source>
</evidence>
<dbReference type="SUPFAM" id="SSF50044">
    <property type="entry name" value="SH3-domain"/>
    <property type="match status" value="2"/>
</dbReference>
<feature type="domain" description="SH3" evidence="24">
    <location>
        <begin position="228"/>
        <end position="289"/>
    </location>
</feature>
<feature type="domain" description="SH3" evidence="24">
    <location>
        <begin position="417"/>
        <end position="476"/>
    </location>
</feature>
<sequence length="488" mass="54814">MNLEIGGHAKFRDVKRFATSDNEKQSELHRRELIAIFKFSQASYSELFVKSYGWYTSDSHVHIAMEYMELGHLPKYLSNPSKCPNHRQPEIEAHCIATQVLEGLSAMHKEGFSHRDLKPANILIHSQPPDLWWVKLADFGISKRGGDMTELTAIRGTPNFLPPELLGFGKGGKLTHSFAIDMWSLGDTLFRIPSGRRTFEQLQDVVKYCTGRTTFPTSILQKAGDNHRLSPRAIVISPYPKLYPEDIALSVGDYITFVEKLGDTNWSVGVNQSCESGTFPHKHLRFIEELVAETTQNGSSIPVLDPLLLKLFRKDLKKQGFTEDFVKHNEDFVILWLRQQQERLGADSKDIVNLSPGVHRCDSEDSEATVVEADSPPAPTPALKLTPTPAFTPLSMSKPTPKDTSKHKQESIPESKGTGITVQALQNYMADENEELSFNAGQVISITDFTRTFWWMGELNGKRGLIPVNSNYVRIHSGTLPPTVMRLP</sequence>
<dbReference type="Gene3D" id="2.30.30.40">
    <property type="entry name" value="SH3 Domains"/>
    <property type="match status" value="1"/>
</dbReference>
<gene>
    <name evidence="26" type="ORF">CCHLO57077_00013115</name>
</gene>
<evidence type="ECO:0000256" key="5">
    <source>
        <dbReference type="ARBA" id="ARBA00011446"/>
    </source>
</evidence>
<keyword evidence="10" id="KW-0813">Transport</keyword>
<comment type="catalytic activity">
    <reaction evidence="20">
        <text>L-threonyl-[protein] + ATP = O-phospho-L-threonyl-[protein] + ADP + H(+)</text>
        <dbReference type="Rhea" id="RHEA:46608"/>
        <dbReference type="Rhea" id="RHEA-COMP:11060"/>
        <dbReference type="Rhea" id="RHEA-COMP:11605"/>
        <dbReference type="ChEBI" id="CHEBI:15378"/>
        <dbReference type="ChEBI" id="CHEBI:30013"/>
        <dbReference type="ChEBI" id="CHEBI:30616"/>
        <dbReference type="ChEBI" id="CHEBI:61977"/>
        <dbReference type="ChEBI" id="CHEBI:456216"/>
        <dbReference type="EC" id="2.7.11.1"/>
    </reaction>
</comment>
<comment type="subcellular location">
    <subcellularLocation>
        <location evidence="2">Endosome membrane</location>
        <topology evidence="2">Peripheral membrane protein</topology>
        <orientation evidence="2">Cytoplasmic side</orientation>
    </subcellularLocation>
    <subcellularLocation>
        <location evidence="3">Preautophagosomal structure membrane</location>
        <topology evidence="3">Peripheral membrane protein</topology>
    </subcellularLocation>
</comment>
<dbReference type="InterPro" id="IPR011009">
    <property type="entry name" value="Kinase-like_dom_sf"/>
</dbReference>
<dbReference type="InterPro" id="IPR000719">
    <property type="entry name" value="Prot_kinase_dom"/>
</dbReference>
<evidence type="ECO:0000256" key="16">
    <source>
        <dbReference type="ARBA" id="ARBA00022840"/>
    </source>
</evidence>
<dbReference type="SMART" id="SM00220">
    <property type="entry name" value="S_TKc"/>
    <property type="match status" value="1"/>
</dbReference>
<dbReference type="PANTHER" id="PTHR24348:SF22">
    <property type="entry name" value="NON-SPECIFIC SERINE_THREONINE PROTEIN KINASE"/>
    <property type="match status" value="1"/>
</dbReference>
<dbReference type="SUPFAM" id="SSF56112">
    <property type="entry name" value="Protein kinase-like (PK-like)"/>
    <property type="match status" value="1"/>
</dbReference>
<dbReference type="InterPro" id="IPR036028">
    <property type="entry name" value="SH3-like_dom_sf"/>
</dbReference>
<evidence type="ECO:0000313" key="27">
    <source>
        <dbReference type="Proteomes" id="UP001160390"/>
    </source>
</evidence>
<dbReference type="GO" id="GO:0005829">
    <property type="term" value="C:cytosol"/>
    <property type="evidence" value="ECO:0007669"/>
    <property type="project" value="TreeGrafter"/>
</dbReference>
<evidence type="ECO:0000313" key="26">
    <source>
        <dbReference type="EMBL" id="CAI6087973.1"/>
    </source>
</evidence>
<dbReference type="Pfam" id="PF00018">
    <property type="entry name" value="SH3_1"/>
    <property type="match status" value="1"/>
</dbReference>
<keyword evidence="27" id="KW-1185">Reference proteome</keyword>
<evidence type="ECO:0000256" key="2">
    <source>
        <dbReference type="ARBA" id="ARBA00004125"/>
    </source>
</evidence>
<dbReference type="GO" id="GO:0010008">
    <property type="term" value="C:endosome membrane"/>
    <property type="evidence" value="ECO:0007669"/>
    <property type="project" value="UniProtKB-SubCell"/>
</dbReference>
<evidence type="ECO:0000256" key="19">
    <source>
        <dbReference type="ARBA" id="ARBA00030237"/>
    </source>
</evidence>
<evidence type="ECO:0000256" key="11">
    <source>
        <dbReference type="ARBA" id="ARBA00022527"/>
    </source>
</evidence>
<evidence type="ECO:0000256" key="8">
    <source>
        <dbReference type="ARBA" id="ARBA00018978"/>
    </source>
</evidence>
<keyword evidence="18" id="KW-0072">Autophagy</keyword>
<protein>
    <recommendedName>
        <fullName evidence="7">Class E vacuolar protein-sorting machinery protein HSE1</fullName>
        <ecNumber evidence="6">2.7.11.1</ecNumber>
    </recommendedName>
    <alternativeName>
        <fullName evidence="19">Autophagy-related protein 1</fullName>
    </alternativeName>
    <alternativeName>
        <fullName evidence="8">Class E vacuolar protein-sorting machinery protein hse1</fullName>
    </alternativeName>
</protein>
<evidence type="ECO:0000259" key="24">
    <source>
        <dbReference type="PROSITE" id="PS50002"/>
    </source>
</evidence>
<dbReference type="Pfam" id="PF00069">
    <property type="entry name" value="Pkinase"/>
    <property type="match status" value="1"/>
</dbReference>
<evidence type="ECO:0000256" key="7">
    <source>
        <dbReference type="ARBA" id="ARBA00017923"/>
    </source>
</evidence>
<feature type="compositionally biased region" description="Basic and acidic residues" evidence="23">
    <location>
        <begin position="400"/>
        <end position="413"/>
    </location>
</feature>
<dbReference type="PROSITE" id="PS50002">
    <property type="entry name" value="SH3"/>
    <property type="match status" value="2"/>
</dbReference>
<dbReference type="EMBL" id="CABFNP030000812">
    <property type="protein sequence ID" value="CAI6087973.1"/>
    <property type="molecule type" value="Genomic_DNA"/>
</dbReference>
<dbReference type="CDD" id="cd00174">
    <property type="entry name" value="SH3"/>
    <property type="match status" value="1"/>
</dbReference>
<dbReference type="GO" id="GO:0000045">
    <property type="term" value="P:autophagosome assembly"/>
    <property type="evidence" value="ECO:0007669"/>
    <property type="project" value="TreeGrafter"/>
</dbReference>
<evidence type="ECO:0000256" key="12">
    <source>
        <dbReference type="ARBA" id="ARBA00022679"/>
    </source>
</evidence>
<comment type="function">
    <text evidence="1">Component of the ESCRT-0 complex which is the sorting receptor for ubiquitinated cargo proteins at the multivesicular body (MVB).</text>
</comment>
<dbReference type="Proteomes" id="UP001160390">
    <property type="component" value="Unassembled WGS sequence"/>
</dbReference>
<comment type="similarity">
    <text evidence="4">Belongs to the STAM family.</text>
</comment>
<dbReference type="GO" id="GO:0005776">
    <property type="term" value="C:autophagosome"/>
    <property type="evidence" value="ECO:0007669"/>
    <property type="project" value="TreeGrafter"/>
</dbReference>
<evidence type="ECO:0000256" key="13">
    <source>
        <dbReference type="ARBA" id="ARBA00022741"/>
    </source>
</evidence>
<dbReference type="EC" id="2.7.11.1" evidence="6"/>
<dbReference type="InterPro" id="IPR001452">
    <property type="entry name" value="SH3_domain"/>
</dbReference>
<name>A0AA35M024_9HYPO</name>
<dbReference type="AlphaFoldDB" id="A0AA35M024"/>
<evidence type="ECO:0000256" key="1">
    <source>
        <dbReference type="ARBA" id="ARBA00002654"/>
    </source>
</evidence>
<evidence type="ECO:0000256" key="23">
    <source>
        <dbReference type="SAM" id="MobiDB-lite"/>
    </source>
</evidence>
<keyword evidence="15" id="KW-0418">Kinase</keyword>
<dbReference type="FunFam" id="2.30.30.40:FF:000072">
    <property type="entry name" value="Unconventional Myosin IB"/>
    <property type="match status" value="1"/>
</dbReference>
<organism evidence="26 27">
    <name type="scientific">Clonostachys chloroleuca</name>
    <dbReference type="NCBI Taxonomy" id="1926264"/>
    <lineage>
        <taxon>Eukaryota</taxon>
        <taxon>Fungi</taxon>
        <taxon>Dikarya</taxon>
        <taxon>Ascomycota</taxon>
        <taxon>Pezizomycotina</taxon>
        <taxon>Sordariomycetes</taxon>
        <taxon>Hypocreomycetidae</taxon>
        <taxon>Hypocreales</taxon>
        <taxon>Bionectriaceae</taxon>
        <taxon>Clonostachys</taxon>
    </lineage>
</organism>
<dbReference type="PANTHER" id="PTHR24348">
    <property type="entry name" value="SERINE/THREONINE-PROTEIN KINASE UNC-51-RELATED"/>
    <property type="match status" value="1"/>
</dbReference>
<keyword evidence="13" id="KW-0547">Nucleotide-binding</keyword>
<keyword evidence="11" id="KW-0723">Serine/threonine-protein kinase</keyword>
<dbReference type="InterPro" id="IPR008271">
    <property type="entry name" value="Ser/Thr_kinase_AS"/>
</dbReference>
<keyword evidence="17" id="KW-0653">Protein transport</keyword>
<evidence type="ECO:0000256" key="15">
    <source>
        <dbReference type="ARBA" id="ARBA00022777"/>
    </source>
</evidence>
<evidence type="ECO:0000256" key="3">
    <source>
        <dbReference type="ARBA" id="ARBA00004623"/>
    </source>
</evidence>
<evidence type="ECO:0000256" key="6">
    <source>
        <dbReference type="ARBA" id="ARBA00012513"/>
    </source>
</evidence>
<keyword evidence="16" id="KW-0067">ATP-binding</keyword>
<keyword evidence="14" id="KW-0967">Endosome</keyword>
<comment type="caution">
    <text evidence="26">The sequence shown here is derived from an EMBL/GenBank/DDBJ whole genome shotgun (WGS) entry which is preliminary data.</text>
</comment>
<dbReference type="GO" id="GO:0015031">
    <property type="term" value="P:protein transport"/>
    <property type="evidence" value="ECO:0007669"/>
    <property type="project" value="UniProtKB-KW"/>
</dbReference>
<dbReference type="GO" id="GO:0010506">
    <property type="term" value="P:regulation of autophagy"/>
    <property type="evidence" value="ECO:0007669"/>
    <property type="project" value="InterPro"/>
</dbReference>
<evidence type="ECO:0000256" key="9">
    <source>
        <dbReference type="ARBA" id="ARBA00022443"/>
    </source>
</evidence>
<feature type="compositionally biased region" description="Low complexity" evidence="23">
    <location>
        <begin position="381"/>
        <end position="394"/>
    </location>
</feature>
<dbReference type="PROSITE" id="PS00108">
    <property type="entry name" value="PROTEIN_KINASE_ST"/>
    <property type="match status" value="1"/>
</dbReference>
<evidence type="ECO:0000256" key="22">
    <source>
        <dbReference type="PROSITE-ProRule" id="PRU00192"/>
    </source>
</evidence>
<evidence type="ECO:0000256" key="20">
    <source>
        <dbReference type="ARBA" id="ARBA00047899"/>
    </source>
</evidence>
<dbReference type="GO" id="GO:0005524">
    <property type="term" value="F:ATP binding"/>
    <property type="evidence" value="ECO:0007669"/>
    <property type="project" value="UniProtKB-KW"/>
</dbReference>
<reference evidence="26" key="1">
    <citation type="submission" date="2023-01" db="EMBL/GenBank/DDBJ databases">
        <authorList>
            <person name="Piombo E."/>
        </authorList>
    </citation>
    <scope>NUCLEOTIDE SEQUENCE</scope>
</reference>
<dbReference type="CDD" id="cd00180">
    <property type="entry name" value="PKc"/>
    <property type="match status" value="1"/>
</dbReference>
<accession>A0AA35M024</accession>
<evidence type="ECO:0000256" key="18">
    <source>
        <dbReference type="ARBA" id="ARBA00023006"/>
    </source>
</evidence>
<dbReference type="GO" id="GO:0004674">
    <property type="term" value="F:protein serine/threonine kinase activity"/>
    <property type="evidence" value="ECO:0007669"/>
    <property type="project" value="UniProtKB-KW"/>
</dbReference>
<comment type="subunit">
    <text evidence="5">Component of the ESCRT-0 complex composed of HSE1 and VPS27.</text>
</comment>
<keyword evidence="9 22" id="KW-0728">SH3 domain</keyword>
<evidence type="ECO:0000256" key="17">
    <source>
        <dbReference type="ARBA" id="ARBA00022927"/>
    </source>
</evidence>
<dbReference type="Gene3D" id="1.10.510.10">
    <property type="entry name" value="Transferase(Phosphotransferase) domain 1"/>
    <property type="match status" value="1"/>
</dbReference>
<dbReference type="SMART" id="SM00326">
    <property type="entry name" value="SH3"/>
    <property type="match status" value="2"/>
</dbReference>